<dbReference type="Pfam" id="PF08555">
    <property type="entry name" value="FAM32A"/>
    <property type="match status" value="1"/>
</dbReference>
<name>A0A0G4J7W7_PLABS</name>
<evidence type="ECO:0000313" key="4">
    <source>
        <dbReference type="Proteomes" id="UP000290189"/>
    </source>
</evidence>
<dbReference type="PANTHER" id="PTHR13282:SF6">
    <property type="entry name" value="PROTEIN FAM32A"/>
    <property type="match status" value="1"/>
</dbReference>
<dbReference type="PANTHER" id="PTHR13282">
    <property type="entry name" value="PROTEIN FAM32A"/>
    <property type="match status" value="1"/>
</dbReference>
<dbReference type="AlphaFoldDB" id="A0A0G4J7W7"/>
<reference evidence="1 3" key="1">
    <citation type="submission" date="2015-02" db="EMBL/GenBank/DDBJ databases">
        <authorList>
            <person name="Chooi Y.-H."/>
        </authorList>
    </citation>
    <scope>NUCLEOTIDE SEQUENCE [LARGE SCALE GENOMIC DNA]</scope>
    <source>
        <strain evidence="1">E3</strain>
    </source>
</reference>
<dbReference type="OMA" id="MSDEYQH"/>
<keyword evidence="2" id="KW-0496">Mitochondrion</keyword>
<dbReference type="GO" id="GO:0005730">
    <property type="term" value="C:nucleolus"/>
    <property type="evidence" value="ECO:0007669"/>
    <property type="project" value="TreeGrafter"/>
</dbReference>
<reference evidence="2 4" key="2">
    <citation type="submission" date="2018-03" db="EMBL/GenBank/DDBJ databases">
        <authorList>
            <person name="Fogelqvist J."/>
        </authorList>
    </citation>
    <scope>NUCLEOTIDE SEQUENCE [LARGE SCALE GENOMIC DNA]</scope>
</reference>
<gene>
    <name evidence="1" type="ORF">PBRA_003248</name>
    <name evidence="2" type="ORF">PLBR_LOCUS6825</name>
</gene>
<dbReference type="EMBL" id="CDSF01000155">
    <property type="protein sequence ID" value="CEP03640.1"/>
    <property type="molecule type" value="Genomic_DNA"/>
</dbReference>
<geneLocation type="mitochondrion" evidence="2"/>
<proteinExistence type="predicted"/>
<protein>
    <recommendedName>
        <fullName evidence="5">DUF1754-domain-containing protein</fullName>
    </recommendedName>
</protein>
<accession>A0A0G4J7W7</accession>
<sequence length="118" mass="12914">MSSSSSAFQNVIGGKLKLKKAGAVPKAIGKKKTKKKAVADVADVKTDDGRDAVAPAVPDIVVQTKTAAELKFEETRRRMEESLIAKKIQKTHREKIEEFNRALENLSEHYDIPKVGPG</sequence>
<dbReference type="InterPro" id="IPR013865">
    <property type="entry name" value="FAM32A"/>
</dbReference>
<evidence type="ECO:0000313" key="2">
    <source>
        <dbReference type="EMBL" id="SPQ99610.1"/>
    </source>
</evidence>
<dbReference type="Proteomes" id="UP000290189">
    <property type="component" value="Unassembled WGS sequence"/>
</dbReference>
<dbReference type="STRING" id="37360.A0A0G4J7W7"/>
<evidence type="ECO:0000313" key="3">
    <source>
        <dbReference type="Proteomes" id="UP000039324"/>
    </source>
</evidence>
<keyword evidence="3" id="KW-1185">Reference proteome</keyword>
<dbReference type="OrthoDB" id="205403at2759"/>
<dbReference type="Proteomes" id="UP000039324">
    <property type="component" value="Unassembled WGS sequence"/>
</dbReference>
<evidence type="ECO:0000313" key="1">
    <source>
        <dbReference type="EMBL" id="CEP03640.1"/>
    </source>
</evidence>
<dbReference type="EMBL" id="OVEO01000012">
    <property type="protein sequence ID" value="SPQ99610.1"/>
    <property type="molecule type" value="Genomic_DNA"/>
</dbReference>
<organism evidence="1 3">
    <name type="scientific">Plasmodiophora brassicae</name>
    <name type="common">Clubroot disease agent</name>
    <dbReference type="NCBI Taxonomy" id="37360"/>
    <lineage>
        <taxon>Eukaryota</taxon>
        <taxon>Sar</taxon>
        <taxon>Rhizaria</taxon>
        <taxon>Endomyxa</taxon>
        <taxon>Phytomyxea</taxon>
        <taxon>Plasmodiophorida</taxon>
        <taxon>Plasmodiophoridae</taxon>
        <taxon>Plasmodiophora</taxon>
    </lineage>
</organism>
<evidence type="ECO:0008006" key="5">
    <source>
        <dbReference type="Google" id="ProtNLM"/>
    </source>
</evidence>